<dbReference type="SUPFAM" id="SSF90123">
    <property type="entry name" value="ABC transporter transmembrane region"/>
    <property type="match status" value="1"/>
</dbReference>
<dbReference type="FunFam" id="3.40.50.300:FF:000299">
    <property type="entry name" value="ABC transporter ATP-binding protein/permease"/>
    <property type="match status" value="1"/>
</dbReference>
<evidence type="ECO:0000256" key="8">
    <source>
        <dbReference type="ARBA" id="ARBA00022989"/>
    </source>
</evidence>
<dbReference type="InterPro" id="IPR011527">
    <property type="entry name" value="ABC1_TM_dom"/>
</dbReference>
<dbReference type="Pfam" id="PF00664">
    <property type="entry name" value="ABC_membrane"/>
    <property type="match status" value="1"/>
</dbReference>
<feature type="transmembrane region" description="Helical" evidence="10">
    <location>
        <begin position="269"/>
        <end position="288"/>
    </location>
</feature>
<evidence type="ECO:0000256" key="7">
    <source>
        <dbReference type="ARBA" id="ARBA00022840"/>
    </source>
</evidence>
<evidence type="ECO:0000256" key="6">
    <source>
        <dbReference type="ARBA" id="ARBA00022807"/>
    </source>
</evidence>
<evidence type="ECO:0000256" key="10">
    <source>
        <dbReference type="SAM" id="Phobius"/>
    </source>
</evidence>
<evidence type="ECO:0000256" key="1">
    <source>
        <dbReference type="ARBA" id="ARBA00004651"/>
    </source>
</evidence>
<dbReference type="PANTHER" id="PTHR43394:SF1">
    <property type="entry name" value="ATP-BINDING CASSETTE SUB-FAMILY B MEMBER 10, MITOCHONDRIAL"/>
    <property type="match status" value="1"/>
</dbReference>
<protein>
    <submittedName>
        <fullName evidence="13">ABC transporter ATP-binding protein</fullName>
    </submittedName>
</protein>
<name>A0A410QBU7_9FIRM</name>
<dbReference type="AlphaFoldDB" id="A0A410QBU7"/>
<proteinExistence type="predicted"/>
<feature type="domain" description="ABC transmembrane type-1" evidence="12">
    <location>
        <begin position="26"/>
        <end position="307"/>
    </location>
</feature>
<evidence type="ECO:0000256" key="2">
    <source>
        <dbReference type="ARBA" id="ARBA00022448"/>
    </source>
</evidence>
<dbReference type="CDD" id="cd07346">
    <property type="entry name" value="ABC_6TM_exporters"/>
    <property type="match status" value="1"/>
</dbReference>
<dbReference type="PROSITE" id="PS50929">
    <property type="entry name" value="ABC_TM1F"/>
    <property type="match status" value="1"/>
</dbReference>
<keyword evidence="6" id="KW-0788">Thiol protease</keyword>
<dbReference type="InterPro" id="IPR027417">
    <property type="entry name" value="P-loop_NTPase"/>
</dbReference>
<keyword evidence="14" id="KW-1185">Reference proteome</keyword>
<dbReference type="RefSeq" id="WP_128752363.1">
    <property type="nucleotide sequence ID" value="NZ_CP035282.1"/>
</dbReference>
<reference evidence="14" key="1">
    <citation type="submission" date="2019-01" db="EMBL/GenBank/DDBJ databases">
        <title>Draft genomes of a novel of Sporanaerobacter strains.</title>
        <authorList>
            <person name="Ma S."/>
        </authorList>
    </citation>
    <scope>NUCLEOTIDE SEQUENCE [LARGE SCALE GENOMIC DNA]</scope>
    <source>
        <strain evidence="14">NJN-17</strain>
    </source>
</reference>
<keyword evidence="3" id="KW-1003">Cell membrane</keyword>
<keyword evidence="8 10" id="KW-1133">Transmembrane helix</keyword>
<dbReference type="GO" id="GO:0015421">
    <property type="term" value="F:ABC-type oligopeptide transporter activity"/>
    <property type="evidence" value="ECO:0007669"/>
    <property type="project" value="TreeGrafter"/>
</dbReference>
<organism evidence="13 14">
    <name type="scientific">Acidilutibacter cellobiosedens</name>
    <dbReference type="NCBI Taxonomy" id="2507161"/>
    <lineage>
        <taxon>Bacteria</taxon>
        <taxon>Bacillati</taxon>
        <taxon>Bacillota</taxon>
        <taxon>Tissierellia</taxon>
        <taxon>Tissierellales</taxon>
        <taxon>Acidilutibacteraceae</taxon>
        <taxon>Acidilutibacter</taxon>
    </lineage>
</organism>
<keyword evidence="5" id="KW-0547">Nucleotide-binding</keyword>
<keyword evidence="4 10" id="KW-0812">Transmembrane</keyword>
<comment type="subcellular location">
    <subcellularLocation>
        <location evidence="1">Cell membrane</location>
        <topology evidence="1">Multi-pass membrane protein</topology>
    </subcellularLocation>
</comment>
<dbReference type="GO" id="GO:0016887">
    <property type="term" value="F:ATP hydrolysis activity"/>
    <property type="evidence" value="ECO:0007669"/>
    <property type="project" value="InterPro"/>
</dbReference>
<dbReference type="PROSITE" id="PS00211">
    <property type="entry name" value="ABC_TRANSPORTER_1"/>
    <property type="match status" value="1"/>
</dbReference>
<dbReference type="GO" id="GO:0005886">
    <property type="term" value="C:plasma membrane"/>
    <property type="evidence" value="ECO:0007669"/>
    <property type="project" value="UniProtKB-SubCell"/>
</dbReference>
<feature type="transmembrane region" description="Helical" evidence="10">
    <location>
        <begin position="25"/>
        <end position="45"/>
    </location>
</feature>
<accession>A0A410QBU7</accession>
<dbReference type="GO" id="GO:0005524">
    <property type="term" value="F:ATP binding"/>
    <property type="evidence" value="ECO:0007669"/>
    <property type="project" value="UniProtKB-KW"/>
</dbReference>
<dbReference type="GO" id="GO:0008234">
    <property type="term" value="F:cysteine-type peptidase activity"/>
    <property type="evidence" value="ECO:0007669"/>
    <property type="project" value="UniProtKB-KW"/>
</dbReference>
<feature type="domain" description="ABC transporter" evidence="11">
    <location>
        <begin position="340"/>
        <end position="575"/>
    </location>
</feature>
<keyword evidence="9 10" id="KW-0472">Membrane</keyword>
<dbReference type="InterPro" id="IPR036640">
    <property type="entry name" value="ABC1_TM_sf"/>
</dbReference>
<evidence type="ECO:0000256" key="9">
    <source>
        <dbReference type="ARBA" id="ARBA00023136"/>
    </source>
</evidence>
<evidence type="ECO:0000313" key="14">
    <source>
        <dbReference type="Proteomes" id="UP000287969"/>
    </source>
</evidence>
<dbReference type="PROSITE" id="PS50893">
    <property type="entry name" value="ABC_TRANSPORTER_2"/>
    <property type="match status" value="1"/>
</dbReference>
<sequence>MRKDKDFEKFNWFLKKYIYPQRVKIAFIVLLILAGSSIGNLSPFLYGKMLDSIVAFDINHLMRLIIIYFIVTVGTTILSIFEGYMGKMVSFKIVKSSQRDLFNKIVRLKASAFEKYTTGELISRLNGDSEGVVSFLLDVITSILNIFINMSISLYFVLKISIRLSSVSIFYIPASLIVTITARKSFKKLAEKRKVFNDKYFGYINEAFSNNIGIKCFRLEKKACKKYDNFISKELDIEKHSMVLSGIIQMLNTLISVISSLYIIYLSGILIKGGLLTIGTMVSFNTYINKLFASISQILGLNISKQTVSVSLDRLISLISEKSEDMEESEKKLKDEPEYVHVCNVSFKYKEDSDAVINNLSFSLDSPGFYSFVGKNGCGKSTLAKLLVKLYDVDSGYMEINGIDYKNCSIDSLRENITYIQKEDFFLNDTVYNNLSLANERASSDDIYGACRMAGLDGFIDSLPDKYDTIVGEGGSTLSSGQRQKLNIARALLKKSKILIFDETTANLDGKSEKNVISILKEISRHSIVIFISHKVSSIVQSDRIFLMENGSIVDSGTHEQLSEDNYTYRELFKYSNT</sequence>
<evidence type="ECO:0000313" key="13">
    <source>
        <dbReference type="EMBL" id="QAT61447.1"/>
    </source>
</evidence>
<evidence type="ECO:0000259" key="12">
    <source>
        <dbReference type="PROSITE" id="PS50929"/>
    </source>
</evidence>
<keyword evidence="6" id="KW-0645">Protease</keyword>
<dbReference type="SMART" id="SM00382">
    <property type="entry name" value="AAA"/>
    <property type="match status" value="1"/>
</dbReference>
<keyword evidence="6" id="KW-0378">Hydrolase</keyword>
<dbReference type="Proteomes" id="UP000287969">
    <property type="component" value="Chromosome"/>
</dbReference>
<gene>
    <name evidence="13" type="ORF">EQM13_07575</name>
</gene>
<keyword evidence="2" id="KW-0813">Transport</keyword>
<evidence type="ECO:0000256" key="3">
    <source>
        <dbReference type="ARBA" id="ARBA00022475"/>
    </source>
</evidence>
<dbReference type="InterPro" id="IPR003439">
    <property type="entry name" value="ABC_transporter-like_ATP-bd"/>
</dbReference>
<dbReference type="InterPro" id="IPR017871">
    <property type="entry name" value="ABC_transporter-like_CS"/>
</dbReference>
<evidence type="ECO:0000256" key="4">
    <source>
        <dbReference type="ARBA" id="ARBA00022692"/>
    </source>
</evidence>
<dbReference type="Pfam" id="PF00005">
    <property type="entry name" value="ABC_tran"/>
    <property type="match status" value="1"/>
</dbReference>
<feature type="transmembrane region" description="Helical" evidence="10">
    <location>
        <begin position="164"/>
        <end position="182"/>
    </location>
</feature>
<dbReference type="KEGG" id="spoa:EQM13_07575"/>
<dbReference type="PANTHER" id="PTHR43394">
    <property type="entry name" value="ATP-DEPENDENT PERMEASE MDL1, MITOCHONDRIAL"/>
    <property type="match status" value="1"/>
</dbReference>
<keyword evidence="7 13" id="KW-0067">ATP-binding</keyword>
<evidence type="ECO:0000259" key="11">
    <source>
        <dbReference type="PROSITE" id="PS50893"/>
    </source>
</evidence>
<dbReference type="InterPro" id="IPR003593">
    <property type="entry name" value="AAA+_ATPase"/>
</dbReference>
<dbReference type="EMBL" id="CP035282">
    <property type="protein sequence ID" value="QAT61447.1"/>
    <property type="molecule type" value="Genomic_DNA"/>
</dbReference>
<dbReference type="OrthoDB" id="1691514at2"/>
<dbReference type="InterPro" id="IPR039421">
    <property type="entry name" value="Type_1_exporter"/>
</dbReference>
<dbReference type="SUPFAM" id="SSF52540">
    <property type="entry name" value="P-loop containing nucleoside triphosphate hydrolases"/>
    <property type="match status" value="1"/>
</dbReference>
<feature type="transmembrane region" description="Helical" evidence="10">
    <location>
        <begin position="132"/>
        <end position="158"/>
    </location>
</feature>
<evidence type="ECO:0000256" key="5">
    <source>
        <dbReference type="ARBA" id="ARBA00022741"/>
    </source>
</evidence>
<feature type="transmembrane region" description="Helical" evidence="10">
    <location>
        <begin position="65"/>
        <end position="85"/>
    </location>
</feature>
<dbReference type="Gene3D" id="1.20.1560.10">
    <property type="entry name" value="ABC transporter type 1, transmembrane domain"/>
    <property type="match status" value="1"/>
</dbReference>
<dbReference type="Gene3D" id="3.40.50.300">
    <property type="entry name" value="P-loop containing nucleotide triphosphate hydrolases"/>
    <property type="match status" value="1"/>
</dbReference>